<dbReference type="AlphaFoldDB" id="A0A505DAM6"/>
<evidence type="ECO:0000259" key="1">
    <source>
        <dbReference type="Pfam" id="PF13276"/>
    </source>
</evidence>
<comment type="caution">
    <text evidence="2">The sequence shown here is derived from an EMBL/GenBank/DDBJ whole genome shotgun (WGS) entry which is preliminary data.</text>
</comment>
<dbReference type="InterPro" id="IPR025948">
    <property type="entry name" value="HTH-like_dom"/>
</dbReference>
<dbReference type="PANTHER" id="PTHR46889">
    <property type="entry name" value="TRANSPOSASE INSF FOR INSERTION SEQUENCE IS3B-RELATED"/>
    <property type="match status" value="1"/>
</dbReference>
<dbReference type="InterPro" id="IPR050900">
    <property type="entry name" value="Transposase_IS3/IS150/IS904"/>
</dbReference>
<dbReference type="Pfam" id="PF13276">
    <property type="entry name" value="HTH_21"/>
    <property type="match status" value="1"/>
</dbReference>
<accession>A0A505DAM6</accession>
<dbReference type="PANTHER" id="PTHR46889:SF4">
    <property type="entry name" value="TRANSPOSASE INSO FOR INSERTION SEQUENCE ELEMENT IS911B-RELATED"/>
    <property type="match status" value="1"/>
</dbReference>
<reference evidence="2 3" key="1">
    <citation type="submission" date="2019-06" db="EMBL/GenBank/DDBJ databases">
        <title>Streptomyces sporangiiformans sp. nov., a novel actinomycete isolated from soil in Mount Song.</title>
        <authorList>
            <person name="Han L."/>
        </authorList>
    </citation>
    <scope>NUCLEOTIDE SEQUENCE [LARGE SCALE GENOMIC DNA]</scope>
    <source>
        <strain evidence="2 3">NEAU-SSA 1</strain>
    </source>
</reference>
<feature type="domain" description="HTH-like" evidence="1">
    <location>
        <begin position="29"/>
        <end position="77"/>
    </location>
</feature>
<evidence type="ECO:0000313" key="3">
    <source>
        <dbReference type="Proteomes" id="UP000317378"/>
    </source>
</evidence>
<sequence>MTRYAETLPETVAWIERQLAGFSMPMRSRSIFHGSGGAYGSPKVFIELVRRGWRVSVNTVAKVLAELGLAGRKMRRRRSLTRQGERSAATDFVRRDFTAEQPDPVRAGDLTEIETGEGRLYVATVIDLFSHRLPGQAMAARHAHGQGKRVLLAAVQAGLPKARHRPVT</sequence>
<dbReference type="RefSeq" id="WP_119102841.1">
    <property type="nucleotide sequence ID" value="NZ_QXMJ01000158.1"/>
</dbReference>
<proteinExistence type="predicted"/>
<organism evidence="2 3">
    <name type="scientific">Streptomyces sporangiiformans</name>
    <dbReference type="NCBI Taxonomy" id="2315329"/>
    <lineage>
        <taxon>Bacteria</taxon>
        <taxon>Bacillati</taxon>
        <taxon>Actinomycetota</taxon>
        <taxon>Actinomycetes</taxon>
        <taxon>Kitasatosporales</taxon>
        <taxon>Streptomycetaceae</taxon>
        <taxon>Streptomyces</taxon>
    </lineage>
</organism>
<gene>
    <name evidence="2" type="ORF">FGD71_025455</name>
</gene>
<dbReference type="Proteomes" id="UP000317378">
    <property type="component" value="Unassembled WGS sequence"/>
</dbReference>
<dbReference type="InterPro" id="IPR012337">
    <property type="entry name" value="RNaseH-like_sf"/>
</dbReference>
<dbReference type="EMBL" id="VCHX02000158">
    <property type="protein sequence ID" value="TPQ19472.1"/>
    <property type="molecule type" value="Genomic_DNA"/>
</dbReference>
<evidence type="ECO:0000313" key="2">
    <source>
        <dbReference type="EMBL" id="TPQ19472.1"/>
    </source>
</evidence>
<dbReference type="SUPFAM" id="SSF53098">
    <property type="entry name" value="Ribonuclease H-like"/>
    <property type="match status" value="1"/>
</dbReference>
<keyword evidence="3" id="KW-1185">Reference proteome</keyword>
<name>A0A505DAM6_9ACTN</name>
<protein>
    <submittedName>
        <fullName evidence="2">IS3 family transposase</fullName>
    </submittedName>
</protein>
<dbReference type="OrthoDB" id="4330255at2"/>